<feature type="region of interest" description="Disordered" evidence="2">
    <location>
        <begin position="593"/>
        <end position="640"/>
    </location>
</feature>
<evidence type="ECO:0000256" key="2">
    <source>
        <dbReference type="SAM" id="MobiDB-lite"/>
    </source>
</evidence>
<evidence type="ECO:0000256" key="1">
    <source>
        <dbReference type="SAM" id="Coils"/>
    </source>
</evidence>
<accession>A0A1Y2HQD3</accession>
<evidence type="ECO:0000313" key="3">
    <source>
        <dbReference type="EMBL" id="ORZ36817.1"/>
    </source>
</evidence>
<feature type="region of interest" description="Disordered" evidence="2">
    <location>
        <begin position="548"/>
        <end position="579"/>
    </location>
</feature>
<feature type="coiled-coil region" evidence="1">
    <location>
        <begin position="258"/>
        <end position="334"/>
    </location>
</feature>
<feature type="region of interest" description="Disordered" evidence="2">
    <location>
        <begin position="469"/>
        <end position="526"/>
    </location>
</feature>
<dbReference type="AlphaFoldDB" id="A0A1Y2HQD3"/>
<feature type="region of interest" description="Disordered" evidence="2">
    <location>
        <begin position="170"/>
        <end position="189"/>
    </location>
</feature>
<feature type="compositionally biased region" description="Polar residues" evidence="2">
    <location>
        <begin position="600"/>
        <end position="612"/>
    </location>
</feature>
<keyword evidence="4" id="KW-1185">Reference proteome</keyword>
<feature type="compositionally biased region" description="Low complexity" evidence="2">
    <location>
        <begin position="469"/>
        <end position="493"/>
    </location>
</feature>
<dbReference type="PANTHER" id="PTHR43941">
    <property type="entry name" value="STRUCTURAL MAINTENANCE OF CHROMOSOMES PROTEIN 2"/>
    <property type="match status" value="1"/>
</dbReference>
<keyword evidence="1" id="KW-0175">Coiled coil</keyword>
<reference evidence="3 4" key="1">
    <citation type="submission" date="2016-07" db="EMBL/GenBank/DDBJ databases">
        <title>Pervasive Adenine N6-methylation of Active Genes in Fungi.</title>
        <authorList>
            <consortium name="DOE Joint Genome Institute"/>
            <person name="Mondo S.J."/>
            <person name="Dannebaum R.O."/>
            <person name="Kuo R.C."/>
            <person name="Labutti K."/>
            <person name="Haridas S."/>
            <person name="Kuo A."/>
            <person name="Salamov A."/>
            <person name="Ahrendt S.R."/>
            <person name="Lipzen A."/>
            <person name="Sullivan W."/>
            <person name="Andreopoulos W.B."/>
            <person name="Clum A."/>
            <person name="Lindquist E."/>
            <person name="Daum C."/>
            <person name="Ramamoorthy G.K."/>
            <person name="Gryganskyi A."/>
            <person name="Culley D."/>
            <person name="Magnuson J.K."/>
            <person name="James T.Y."/>
            <person name="O'Malley M.A."/>
            <person name="Stajich J.E."/>
            <person name="Spatafora J.W."/>
            <person name="Visel A."/>
            <person name="Grigoriev I.V."/>
        </authorList>
    </citation>
    <scope>NUCLEOTIDE SEQUENCE [LARGE SCALE GENOMIC DNA]</scope>
    <source>
        <strain evidence="3 4">PL171</strain>
    </source>
</reference>
<feature type="coiled-coil region" evidence="1">
    <location>
        <begin position="136"/>
        <end position="170"/>
    </location>
</feature>
<dbReference type="EMBL" id="MCFL01000015">
    <property type="protein sequence ID" value="ORZ36817.1"/>
    <property type="molecule type" value="Genomic_DNA"/>
</dbReference>
<feature type="region of interest" description="Disordered" evidence="2">
    <location>
        <begin position="1"/>
        <end position="25"/>
    </location>
</feature>
<feature type="compositionally biased region" description="Polar residues" evidence="2">
    <location>
        <begin position="236"/>
        <end position="250"/>
    </location>
</feature>
<feature type="compositionally biased region" description="Low complexity" evidence="2">
    <location>
        <begin position="502"/>
        <end position="514"/>
    </location>
</feature>
<feature type="region of interest" description="Disordered" evidence="2">
    <location>
        <begin position="226"/>
        <end position="250"/>
    </location>
</feature>
<dbReference type="Proteomes" id="UP000193411">
    <property type="component" value="Unassembled WGS sequence"/>
</dbReference>
<proteinExistence type="predicted"/>
<feature type="compositionally biased region" description="Low complexity" evidence="2">
    <location>
        <begin position="11"/>
        <end position="25"/>
    </location>
</feature>
<feature type="compositionally biased region" description="Polar residues" evidence="2">
    <location>
        <begin position="175"/>
        <end position="189"/>
    </location>
</feature>
<evidence type="ECO:0000313" key="4">
    <source>
        <dbReference type="Proteomes" id="UP000193411"/>
    </source>
</evidence>
<feature type="compositionally biased region" description="Low complexity" evidence="2">
    <location>
        <begin position="617"/>
        <end position="636"/>
    </location>
</feature>
<dbReference type="OrthoDB" id="5600564at2759"/>
<organism evidence="3 4">
    <name type="scientific">Catenaria anguillulae PL171</name>
    <dbReference type="NCBI Taxonomy" id="765915"/>
    <lineage>
        <taxon>Eukaryota</taxon>
        <taxon>Fungi</taxon>
        <taxon>Fungi incertae sedis</taxon>
        <taxon>Blastocladiomycota</taxon>
        <taxon>Blastocladiomycetes</taxon>
        <taxon>Blastocladiales</taxon>
        <taxon>Catenariaceae</taxon>
        <taxon>Catenaria</taxon>
    </lineage>
</organism>
<name>A0A1Y2HQD3_9FUNG</name>
<dbReference type="PANTHER" id="PTHR43941:SF1">
    <property type="entry name" value="STRUCTURAL MAINTENANCE OF CHROMOSOMES PROTEIN 2"/>
    <property type="match status" value="1"/>
</dbReference>
<feature type="coiled-coil region" evidence="1">
    <location>
        <begin position="374"/>
        <end position="408"/>
    </location>
</feature>
<evidence type="ECO:0008006" key="5">
    <source>
        <dbReference type="Google" id="ProtNLM"/>
    </source>
</evidence>
<protein>
    <recommendedName>
        <fullName evidence="5">Enkurin domain-containing protein</fullName>
    </recommendedName>
</protein>
<feature type="compositionally biased region" description="Polar residues" evidence="2">
    <location>
        <begin position="548"/>
        <end position="562"/>
    </location>
</feature>
<comment type="caution">
    <text evidence="3">The sequence shown here is derived from an EMBL/GenBank/DDBJ whole genome shotgun (WGS) entry which is preliminary data.</text>
</comment>
<feature type="coiled-coil region" evidence="1">
    <location>
        <begin position="650"/>
        <end position="706"/>
    </location>
</feature>
<gene>
    <name evidence="3" type="ORF">BCR44DRAFT_61766</name>
</gene>
<sequence length="713" mass="77150">MFVPRSPTQPPAGRAPAGSGSGSRASHLDALLTAKWNLDNSPLPPCPFKVVPTAANADSAGVAVDHYRSPYSALLAAAAAGPSSWSANGSAIDIDASTTTAAAHVDPDTTLADLLASSTLSAVPAAPPAPVPDLNLAALQQELDQARLDLGSLQRENSFLRSALDAAQQDLRTAADSQPQSSAAEQPKECTQCQEYESYVSRLESESIFMRERTRDLALQVDQLRDQLDSRPAPNAGTSRASSPSPTAQSTMIDQAQISALTTVSDELKRQLDAANERVRALESAVIDRDHALDTLTTNLHQLRSDRGNIQSQLESVQSERDTLHDERNMLMEQRRVVIEKFDERVHAEVGARIKEEVGRRVAHELEARVRQAMEGAQVELDSAAVLVNELEAELAAEKTEAVRLHRANAGLVEEVEALKLALTMENKEVHAREEQLMRENHDLHMKLDRAHSQLRVLQSTVDQVMNSPATTTTMASPALARTPYSPSTTTRPGSVSFRIDTPTSNPTNATAATHVPAGPGSPTLAHRSLALNHTASQPNLRAAYYANASSNGTPSSTSMTLPRSPAPGASPYTPHQAAGRPYSMIQDAWTEETPVRNGPTPTGDSSASGRSTPARPMSMLTPSTSTSTQAPAAESRFSDAKWRQQVETARHLELQLRDLIALKETLQGDYSRVPLAATTLNRRRKEELEAKLDEVEREIGSVRRRLKTMNFL</sequence>